<keyword evidence="6" id="KW-1185">Reference proteome</keyword>
<feature type="repeat" description="NHL" evidence="2">
    <location>
        <begin position="426"/>
        <end position="450"/>
    </location>
</feature>
<dbReference type="OrthoDB" id="791543at2"/>
<dbReference type="InterPro" id="IPR056822">
    <property type="entry name" value="TEN_NHL"/>
</dbReference>
<feature type="signal peptide" evidence="3">
    <location>
        <begin position="1"/>
        <end position="23"/>
    </location>
</feature>
<feature type="chain" id="PRO_5023122180" description="Teneurin NHL domain-containing protein" evidence="3">
    <location>
        <begin position="24"/>
        <end position="458"/>
    </location>
</feature>
<evidence type="ECO:0000256" key="2">
    <source>
        <dbReference type="PROSITE-ProRule" id="PRU00504"/>
    </source>
</evidence>
<dbReference type="Proteomes" id="UP000321362">
    <property type="component" value="Chromosome"/>
</dbReference>
<evidence type="ECO:0000256" key="1">
    <source>
        <dbReference type="ARBA" id="ARBA00022737"/>
    </source>
</evidence>
<dbReference type="KEGG" id="mgk:FSB76_15935"/>
<gene>
    <name evidence="5" type="ORF">FSB76_15935</name>
</gene>
<dbReference type="InterPro" id="IPR011042">
    <property type="entry name" value="6-blade_b-propeller_TolB-like"/>
</dbReference>
<dbReference type="Gene3D" id="2.120.10.30">
    <property type="entry name" value="TolB, C-terminal domain"/>
    <property type="match status" value="4"/>
</dbReference>
<dbReference type="Pfam" id="PF25021">
    <property type="entry name" value="TEN_NHL"/>
    <property type="match status" value="1"/>
</dbReference>
<name>A0A5B8W0N7_9SPHI</name>
<evidence type="ECO:0000259" key="4">
    <source>
        <dbReference type="Pfam" id="PF25021"/>
    </source>
</evidence>
<reference evidence="5 6" key="1">
    <citation type="journal article" date="2013" name="J. Microbiol.">
        <title>Mucilaginibacter ginsenosidivorax sp. nov., with ginsenoside converting activity isolated from sediment.</title>
        <authorList>
            <person name="Kim J.K."/>
            <person name="Choi T.E."/>
            <person name="Liu Q.M."/>
            <person name="Park H.Y."/>
            <person name="Yi T.H."/>
            <person name="Yoon M.H."/>
            <person name="Kim S.C."/>
            <person name="Im W.T."/>
        </authorList>
    </citation>
    <scope>NUCLEOTIDE SEQUENCE [LARGE SCALE GENOMIC DNA]</scope>
    <source>
        <strain evidence="5 6">KHI28</strain>
    </source>
</reference>
<dbReference type="PANTHER" id="PTHR13833">
    <property type="match status" value="1"/>
</dbReference>
<dbReference type="EMBL" id="CP042437">
    <property type="protein sequence ID" value="QEC77364.1"/>
    <property type="molecule type" value="Genomic_DNA"/>
</dbReference>
<dbReference type="AlphaFoldDB" id="A0A5B8W0N7"/>
<dbReference type="PROSITE" id="PS51125">
    <property type="entry name" value="NHL"/>
    <property type="match status" value="1"/>
</dbReference>
<evidence type="ECO:0000256" key="3">
    <source>
        <dbReference type="SAM" id="SignalP"/>
    </source>
</evidence>
<protein>
    <recommendedName>
        <fullName evidence="4">Teneurin NHL domain-containing protein</fullName>
    </recommendedName>
</protein>
<organism evidence="5 6">
    <name type="scientific">Mucilaginibacter ginsenosidivorax</name>
    <dbReference type="NCBI Taxonomy" id="862126"/>
    <lineage>
        <taxon>Bacteria</taxon>
        <taxon>Pseudomonadati</taxon>
        <taxon>Bacteroidota</taxon>
        <taxon>Sphingobacteriia</taxon>
        <taxon>Sphingobacteriales</taxon>
        <taxon>Sphingobacteriaceae</taxon>
        <taxon>Mucilaginibacter</taxon>
    </lineage>
</organism>
<dbReference type="SUPFAM" id="SSF101898">
    <property type="entry name" value="NHL repeat"/>
    <property type="match status" value="1"/>
</dbReference>
<dbReference type="Pfam" id="PF01436">
    <property type="entry name" value="NHL"/>
    <property type="match status" value="2"/>
</dbReference>
<evidence type="ECO:0000313" key="6">
    <source>
        <dbReference type="Proteomes" id="UP000321362"/>
    </source>
</evidence>
<evidence type="ECO:0000313" key="5">
    <source>
        <dbReference type="EMBL" id="QEC77364.1"/>
    </source>
</evidence>
<feature type="domain" description="Teneurin NHL" evidence="4">
    <location>
        <begin position="320"/>
        <end position="372"/>
    </location>
</feature>
<sequence>MNKNLTNSILFAAVVFTIALTQAGCVKSNNPTPGVVPVISTTDVVKDAADTSAHSGGFITEALTYAVSTYGVCWSATNPTPTTADSKTADSVNYLSYASKMKGLKINTKYYVRAYATNSVGTGYGKVVEFTTGADLTSKVGTVTTFAGNSIAGFVDATGDAASFYSPQGITIGSTGTIYIADAFNSAIRTVTTGGTVNTLTGNGTIGYIDGSLADARFYAPQSLVTDAAGNIYVADFSNNIIRKITPAGVVSTLAGSGTAGYDDGTGAAATFNNPRGIVIDGSGNLYVADRGNNLIRKVTPAGVVTTFAGNRGAAWVNNTTATSASFNKPSGLAINAAGDIYVADALNYSIRKITAAGVVSTYLGDPKHKVIGSPVALTFDAKGNLFIADQTGRVFEITTDKVLLPLAGLSATAGFAEGSGTSALFASPQGVAADASGNLYVTDSGNNRIRKIVLPAL</sequence>
<dbReference type="InterPro" id="IPR001258">
    <property type="entry name" value="NHL_repeat"/>
</dbReference>
<proteinExistence type="predicted"/>
<dbReference type="RefSeq" id="WP_147054980.1">
    <property type="nucleotide sequence ID" value="NZ_CP042437.1"/>
</dbReference>
<dbReference type="CDD" id="cd14953">
    <property type="entry name" value="NHL_like_1"/>
    <property type="match status" value="1"/>
</dbReference>
<dbReference type="PANTHER" id="PTHR13833:SF71">
    <property type="entry name" value="NHL DOMAIN-CONTAINING PROTEIN"/>
    <property type="match status" value="1"/>
</dbReference>
<keyword evidence="1" id="KW-0677">Repeat</keyword>
<accession>A0A5B8W0N7</accession>
<keyword evidence="3" id="KW-0732">Signal</keyword>